<evidence type="ECO:0000256" key="1">
    <source>
        <dbReference type="ARBA" id="ARBA00006484"/>
    </source>
</evidence>
<dbReference type="PRINTS" id="PR00080">
    <property type="entry name" value="SDRFAMILY"/>
</dbReference>
<evidence type="ECO:0000256" key="3">
    <source>
        <dbReference type="ARBA" id="ARBA00023002"/>
    </source>
</evidence>
<evidence type="ECO:0000256" key="2">
    <source>
        <dbReference type="ARBA" id="ARBA00022857"/>
    </source>
</evidence>
<dbReference type="EMBL" id="JAJTJA010000012">
    <property type="protein sequence ID" value="KAH8691631.1"/>
    <property type="molecule type" value="Genomic_DNA"/>
</dbReference>
<keyword evidence="2" id="KW-0521">NADP</keyword>
<dbReference type="GO" id="GO:0016020">
    <property type="term" value="C:membrane"/>
    <property type="evidence" value="ECO:0007669"/>
    <property type="project" value="TreeGrafter"/>
</dbReference>
<evidence type="ECO:0000256" key="4">
    <source>
        <dbReference type="RuleBase" id="RU000363"/>
    </source>
</evidence>
<proteinExistence type="inferred from homology"/>
<dbReference type="Pfam" id="PF00106">
    <property type="entry name" value="adh_short"/>
    <property type="match status" value="1"/>
</dbReference>
<dbReference type="Gene3D" id="3.40.50.720">
    <property type="entry name" value="NAD(P)-binding Rossmann-like Domain"/>
    <property type="match status" value="1"/>
</dbReference>
<dbReference type="AlphaFoldDB" id="A0AAD4KH51"/>
<dbReference type="RefSeq" id="XP_046067723.1">
    <property type="nucleotide sequence ID" value="XM_046212077.1"/>
</dbReference>
<comment type="similarity">
    <text evidence="1 4">Belongs to the short-chain dehydrogenases/reductases (SDR) family.</text>
</comment>
<evidence type="ECO:0000313" key="6">
    <source>
        <dbReference type="Proteomes" id="UP001201262"/>
    </source>
</evidence>
<dbReference type="InterPro" id="IPR002347">
    <property type="entry name" value="SDR_fam"/>
</dbReference>
<accession>A0AAD4KH51</accession>
<organism evidence="5 6">
    <name type="scientific">Talaromyces proteolyticus</name>
    <dbReference type="NCBI Taxonomy" id="1131652"/>
    <lineage>
        <taxon>Eukaryota</taxon>
        <taxon>Fungi</taxon>
        <taxon>Dikarya</taxon>
        <taxon>Ascomycota</taxon>
        <taxon>Pezizomycotina</taxon>
        <taxon>Eurotiomycetes</taxon>
        <taxon>Eurotiomycetidae</taxon>
        <taxon>Eurotiales</taxon>
        <taxon>Trichocomaceae</taxon>
        <taxon>Talaromyces</taxon>
        <taxon>Talaromyces sect. Bacilispori</taxon>
    </lineage>
</organism>
<dbReference type="InterPro" id="IPR036291">
    <property type="entry name" value="NAD(P)-bd_dom_sf"/>
</dbReference>
<dbReference type="GO" id="GO:0016491">
    <property type="term" value="F:oxidoreductase activity"/>
    <property type="evidence" value="ECO:0007669"/>
    <property type="project" value="UniProtKB-KW"/>
</dbReference>
<dbReference type="PANTHER" id="PTHR43490">
    <property type="entry name" value="(+)-NEOMENTHOL DEHYDROGENASE"/>
    <property type="match status" value="1"/>
</dbReference>
<keyword evidence="6" id="KW-1185">Reference proteome</keyword>
<reference evidence="5" key="1">
    <citation type="submission" date="2021-12" db="EMBL/GenBank/DDBJ databases">
        <title>Convergent genome expansion in fungi linked to evolution of root-endophyte symbiosis.</title>
        <authorList>
            <consortium name="DOE Joint Genome Institute"/>
            <person name="Ke Y.-H."/>
            <person name="Bonito G."/>
            <person name="Liao H.-L."/>
            <person name="Looney B."/>
            <person name="Rojas-Flechas A."/>
            <person name="Nash J."/>
            <person name="Hameed K."/>
            <person name="Schadt C."/>
            <person name="Martin F."/>
            <person name="Crous P.W."/>
            <person name="Miettinen O."/>
            <person name="Magnuson J.K."/>
            <person name="Labbe J."/>
            <person name="Jacobson D."/>
            <person name="Doktycz M.J."/>
            <person name="Veneault-Fourrey C."/>
            <person name="Kuo A."/>
            <person name="Mondo S."/>
            <person name="Calhoun S."/>
            <person name="Riley R."/>
            <person name="Ohm R."/>
            <person name="LaButti K."/>
            <person name="Andreopoulos B."/>
            <person name="Pangilinan J."/>
            <person name="Nolan M."/>
            <person name="Tritt A."/>
            <person name="Clum A."/>
            <person name="Lipzen A."/>
            <person name="Daum C."/>
            <person name="Barry K."/>
            <person name="Grigoriev I.V."/>
            <person name="Vilgalys R."/>
        </authorList>
    </citation>
    <scope>NUCLEOTIDE SEQUENCE</scope>
    <source>
        <strain evidence="5">PMI_201</strain>
    </source>
</reference>
<evidence type="ECO:0000313" key="5">
    <source>
        <dbReference type="EMBL" id="KAH8691631.1"/>
    </source>
</evidence>
<keyword evidence="3" id="KW-0560">Oxidoreductase</keyword>
<evidence type="ECO:0008006" key="7">
    <source>
        <dbReference type="Google" id="ProtNLM"/>
    </source>
</evidence>
<gene>
    <name evidence="5" type="ORF">BGW36DRAFT_305552</name>
</gene>
<dbReference type="PANTHER" id="PTHR43490:SF99">
    <property type="entry name" value="SHORT-CHAIN DEHYDROGENASE_REDUCTASE"/>
    <property type="match status" value="1"/>
</dbReference>
<protein>
    <recommendedName>
        <fullName evidence="7">NAD(P)-binding protein</fullName>
    </recommendedName>
</protein>
<dbReference type="SUPFAM" id="SSF51735">
    <property type="entry name" value="NAD(P)-binding Rossmann-fold domains"/>
    <property type="match status" value="1"/>
</dbReference>
<dbReference type="PRINTS" id="PR00081">
    <property type="entry name" value="GDHRDH"/>
</dbReference>
<sequence>MSSRLILITGANRGIGFATLQALSLKSPTDNFILACRQKEKGFEAVEQLRDFGIQSEIDVLEVDVTCDYSLISLAEKVKTKYGKLDVLINNAGVGLFHDSFSEMRSTYNRTLDTNVTSVAMTIEVLSPLLRRSSRGQIINVSSARSSLELSSSGKLPPTKAIAYSLSKTALNMLTVEYAKIPENKDLIIQTVSPGHCKTAFNNYRGTKDPLDGAKVIVALLHSDTSMFGNGFWQMEEGEDVPVKIPW</sequence>
<comment type="caution">
    <text evidence="5">The sequence shown here is derived from an EMBL/GenBank/DDBJ whole genome shotgun (WGS) entry which is preliminary data.</text>
</comment>
<name>A0AAD4KH51_9EURO</name>
<dbReference type="Proteomes" id="UP001201262">
    <property type="component" value="Unassembled WGS sequence"/>
</dbReference>
<dbReference type="GeneID" id="70242364"/>